<sequence length="51" mass="6008">MMPQHLLQVDCPLLVILRNETRLENTKLNEKLYGESLKTTAEFMWRSETSV</sequence>
<evidence type="ECO:0000313" key="1">
    <source>
        <dbReference type="EMBL" id="CEK86186.1"/>
    </source>
</evidence>
<reference evidence="1" key="1">
    <citation type="submission" date="2014-12" db="EMBL/GenBank/DDBJ databases">
        <title>Insight into the proteome of Arion vulgaris.</title>
        <authorList>
            <person name="Aradska J."/>
            <person name="Bulat T."/>
            <person name="Smidak R."/>
            <person name="Sarate P."/>
            <person name="Gangsoo J."/>
            <person name="Sialana F."/>
            <person name="Bilban M."/>
            <person name="Lubec G."/>
        </authorList>
    </citation>
    <scope>NUCLEOTIDE SEQUENCE</scope>
    <source>
        <tissue evidence="1">Skin</tissue>
    </source>
</reference>
<protein>
    <submittedName>
        <fullName evidence="1">Uncharacterized protein</fullName>
    </submittedName>
</protein>
<name>A0A0B7B1J8_9EUPU</name>
<dbReference type="EMBL" id="HACG01039321">
    <property type="protein sequence ID" value="CEK86186.1"/>
    <property type="molecule type" value="Transcribed_RNA"/>
</dbReference>
<dbReference type="AlphaFoldDB" id="A0A0B7B1J8"/>
<accession>A0A0B7B1J8</accession>
<gene>
    <name evidence="1" type="primary">ORF152449</name>
</gene>
<organism evidence="1">
    <name type="scientific">Arion vulgaris</name>
    <dbReference type="NCBI Taxonomy" id="1028688"/>
    <lineage>
        <taxon>Eukaryota</taxon>
        <taxon>Metazoa</taxon>
        <taxon>Spiralia</taxon>
        <taxon>Lophotrochozoa</taxon>
        <taxon>Mollusca</taxon>
        <taxon>Gastropoda</taxon>
        <taxon>Heterobranchia</taxon>
        <taxon>Euthyneura</taxon>
        <taxon>Panpulmonata</taxon>
        <taxon>Eupulmonata</taxon>
        <taxon>Stylommatophora</taxon>
        <taxon>Helicina</taxon>
        <taxon>Arionoidea</taxon>
        <taxon>Arionidae</taxon>
        <taxon>Arion</taxon>
    </lineage>
</organism>
<proteinExistence type="predicted"/>